<dbReference type="RefSeq" id="WP_043357452.1">
    <property type="nucleotide sequence ID" value="NZ_CP010537.1"/>
</dbReference>
<evidence type="ECO:0000256" key="8">
    <source>
        <dbReference type="SAM" id="SignalP"/>
    </source>
</evidence>
<evidence type="ECO:0000256" key="3">
    <source>
        <dbReference type="ARBA" id="ARBA00012601"/>
    </source>
</evidence>
<keyword evidence="7" id="KW-0624">Polysaccharide degradation</keyword>
<evidence type="ECO:0000313" key="9">
    <source>
        <dbReference type="EMBL" id="AJG25030.1"/>
    </source>
</evidence>
<dbReference type="STRING" id="68895.RR42_s3454"/>
<dbReference type="NCBIfam" id="NF008305">
    <property type="entry name" value="PRK11097.1"/>
    <property type="match status" value="1"/>
</dbReference>
<sequence>MSVNRTRRVWLAGLPGLAALGALGGWPALAHAAVPKASPPAACAWPLYQQFLSRFVQADGRVLDPSTKEQQSTSEGQSYGMVFALMANDRATFERLWQWSFANLGAGNLQDKLPAWQWGHRADGSWGVIDANPASDADLWFAFALLEAARLWKQPRYGEQARALLKLVAKQEVVSLPGFGTMLLPGPQGFVQGNADGPRQWRLNASYLPVPVLRRLAAAESSGPWGTLATQAAKLVDAVARQGIVPDWSAYRSDAAGTGFLTDPDKGDVSSYDAIRVYLWAGVTPSGDAAGRMLMKALAPQAQRMVGRAAPPERMHADSGAVDGDGPTGFSAALVPFLQAAGSPAAAVQRTRAQTMIDSATGKSAATYYDTVLGLFGLGFAEGRYRFAPSGQLELEWEKTCRTASARP</sequence>
<dbReference type="PROSITE" id="PS51318">
    <property type="entry name" value="TAT"/>
    <property type="match status" value="1"/>
</dbReference>
<keyword evidence="10" id="KW-1185">Reference proteome</keyword>
<evidence type="ECO:0000256" key="2">
    <source>
        <dbReference type="ARBA" id="ARBA00009209"/>
    </source>
</evidence>
<dbReference type="SUPFAM" id="SSF48208">
    <property type="entry name" value="Six-hairpin glycosidases"/>
    <property type="match status" value="1"/>
</dbReference>
<dbReference type="InterPro" id="IPR012341">
    <property type="entry name" value="6hp_glycosidase-like_sf"/>
</dbReference>
<dbReference type="EC" id="3.2.1.4" evidence="3"/>
<feature type="chain" id="PRO_5002174030" description="cellulase" evidence="8">
    <location>
        <begin position="33"/>
        <end position="408"/>
    </location>
</feature>
<gene>
    <name evidence="9" type="ORF">RR42_s3454</name>
</gene>
<accession>A0A0C4YRC6</accession>
<evidence type="ECO:0000256" key="1">
    <source>
        <dbReference type="ARBA" id="ARBA00000966"/>
    </source>
</evidence>
<feature type="signal peptide" evidence="8">
    <location>
        <begin position="1"/>
        <end position="32"/>
    </location>
</feature>
<dbReference type="PRINTS" id="PR00735">
    <property type="entry name" value="GLHYDRLASE8"/>
</dbReference>
<evidence type="ECO:0000256" key="5">
    <source>
        <dbReference type="ARBA" id="ARBA00023001"/>
    </source>
</evidence>
<keyword evidence="5" id="KW-0136">Cellulose degradation</keyword>
<dbReference type="Gene3D" id="1.50.10.10">
    <property type="match status" value="1"/>
</dbReference>
<reference evidence="9 10" key="1">
    <citation type="journal article" date="2015" name="Genome Announc.">
        <title>Complete Genome Sequence of Cupriavidus basilensis 4G11, Isolated from the Oak Ridge Field Research Center Site.</title>
        <authorList>
            <person name="Ray J."/>
            <person name="Waters R.J."/>
            <person name="Skerker J.M."/>
            <person name="Kuehl J.V."/>
            <person name="Price M.N."/>
            <person name="Huang J."/>
            <person name="Chakraborty R."/>
            <person name="Arkin A.P."/>
            <person name="Deutschbauer A."/>
        </authorList>
    </citation>
    <scope>NUCLEOTIDE SEQUENCE [LARGE SCALE GENOMIC DNA]</scope>
    <source>
        <strain evidence="9">4G11</strain>
    </source>
</reference>
<keyword evidence="8" id="KW-0732">Signal</keyword>
<dbReference type="InterPro" id="IPR002037">
    <property type="entry name" value="Glyco_hydro_8"/>
</dbReference>
<protein>
    <recommendedName>
        <fullName evidence="3">cellulase</fullName>
        <ecNumber evidence="3">3.2.1.4</ecNumber>
    </recommendedName>
</protein>
<dbReference type="GO" id="GO:0008810">
    <property type="term" value="F:cellulase activity"/>
    <property type="evidence" value="ECO:0007669"/>
    <property type="project" value="UniProtKB-EC"/>
</dbReference>
<dbReference type="Proteomes" id="UP000031843">
    <property type="component" value="Chromosome secondary"/>
</dbReference>
<dbReference type="InterPro" id="IPR008928">
    <property type="entry name" value="6-hairpin_glycosidase_sf"/>
</dbReference>
<evidence type="ECO:0000313" key="10">
    <source>
        <dbReference type="Proteomes" id="UP000031843"/>
    </source>
</evidence>
<evidence type="ECO:0000256" key="4">
    <source>
        <dbReference type="ARBA" id="ARBA00022801"/>
    </source>
</evidence>
<evidence type="ECO:0000256" key="6">
    <source>
        <dbReference type="ARBA" id="ARBA00023295"/>
    </source>
</evidence>
<dbReference type="OrthoDB" id="9766708at2"/>
<dbReference type="Pfam" id="PF01270">
    <property type="entry name" value="Glyco_hydro_8"/>
    <property type="match status" value="1"/>
</dbReference>
<dbReference type="InterPro" id="IPR006311">
    <property type="entry name" value="TAT_signal"/>
</dbReference>
<name>A0A0C4YRC6_9BURK</name>
<comment type="similarity">
    <text evidence="2">Belongs to the glycosyl hydrolase 8 (cellulase D) family.</text>
</comment>
<dbReference type="GO" id="GO:0030245">
    <property type="term" value="P:cellulose catabolic process"/>
    <property type="evidence" value="ECO:0007669"/>
    <property type="project" value="UniProtKB-KW"/>
</dbReference>
<keyword evidence="7" id="KW-0119">Carbohydrate metabolism</keyword>
<organism evidence="9 10">
    <name type="scientific">Cupriavidus basilensis</name>
    <dbReference type="NCBI Taxonomy" id="68895"/>
    <lineage>
        <taxon>Bacteria</taxon>
        <taxon>Pseudomonadati</taxon>
        <taxon>Pseudomonadota</taxon>
        <taxon>Betaproteobacteria</taxon>
        <taxon>Burkholderiales</taxon>
        <taxon>Burkholderiaceae</taxon>
        <taxon>Cupriavidus</taxon>
    </lineage>
</organism>
<comment type="catalytic activity">
    <reaction evidence="1">
        <text>Endohydrolysis of (1-&gt;4)-beta-D-glucosidic linkages in cellulose, lichenin and cereal beta-D-glucans.</text>
        <dbReference type="EC" id="3.2.1.4"/>
    </reaction>
</comment>
<proteinExistence type="inferred from homology"/>
<dbReference type="AlphaFoldDB" id="A0A0C4YRC6"/>
<evidence type="ECO:0000256" key="7">
    <source>
        <dbReference type="ARBA" id="ARBA00023326"/>
    </source>
</evidence>
<dbReference type="EMBL" id="CP010537">
    <property type="protein sequence ID" value="AJG25030.1"/>
    <property type="molecule type" value="Genomic_DNA"/>
</dbReference>
<keyword evidence="4 9" id="KW-0378">Hydrolase</keyword>
<keyword evidence="6 9" id="KW-0326">Glycosidase</keyword>
<dbReference type="KEGG" id="cbw:RR42_s3454"/>